<gene>
    <name evidence="19" type="ORF">J5N97_022368</name>
</gene>
<evidence type="ECO:0000256" key="5">
    <source>
        <dbReference type="ARBA" id="ARBA00012179"/>
    </source>
</evidence>
<evidence type="ECO:0000256" key="1">
    <source>
        <dbReference type="ARBA" id="ARBA00000928"/>
    </source>
</evidence>
<dbReference type="Gene3D" id="3.40.50.11980">
    <property type="match status" value="1"/>
</dbReference>
<dbReference type="PANTHER" id="PTHR13547:SF1">
    <property type="entry name" value="MITOCHONDRIAL RIBONUCLEASE P CATALYTIC SUBUNIT"/>
    <property type="match status" value="1"/>
</dbReference>
<evidence type="ECO:0000256" key="11">
    <source>
        <dbReference type="ARBA" id="ARBA00022833"/>
    </source>
</evidence>
<comment type="cofactor">
    <cofactor evidence="2">
        <name>Mg(2+)</name>
        <dbReference type="ChEBI" id="CHEBI:18420"/>
    </cofactor>
</comment>
<keyword evidence="15" id="KW-0464">Manganese</keyword>
<dbReference type="Proteomes" id="UP001085076">
    <property type="component" value="Miscellaneous, Linkage group lg06"/>
</dbReference>
<dbReference type="FunFam" id="3.40.50.11980:FF:000002">
    <property type="entry name" value="Proteinaceous RNase P 2"/>
    <property type="match status" value="1"/>
</dbReference>
<keyword evidence="14" id="KW-0496">Mitochondrion</keyword>
<protein>
    <recommendedName>
        <fullName evidence="5">ribonuclease P</fullName>
        <ecNumber evidence="5">3.1.26.5</ecNumber>
    </recommendedName>
</protein>
<sequence>MAASLPPTLFRHASLLLKTLSSRTRLHASLRPNHKHLAPMTTSPSPPSPPPPPKSSKKARRDSPESLLRHRLDMCSKSLDLPSALLHYDDALASSIPLNLHLYNSLLYLCSSFPHPLGLQRGFQIFSRMSADPDVVPNEATFTALARLAAADNNPRLAFQYVLQMATSGIPLKLRSYGPALFGFCESRDFAGALEVEAHMDASGVVPEEAELAALLKLSSESGNAGEFYRILHRMRGLVRRVSESTAEILEKWFESDTAAEAGVDEWDEEKVREGVIKGGGGWHGQGWLGKGRWSIGRTEMDGSGVCQKCGERLVCIDIDPVETDEFARSLSALACQREAKDDFSRFQGWLDRWGPFDAVIDAANVGLQNQRDFNFYQLKSVVNGMREMSPSKKLPLIVLHNRRVKGGPANNPRNRELVDTWRKAGVLYVTPHGSNDDWYWLYAAVKCKSLLVTNDEMRDHLFELLGTSFFPRWKEKHQVRLTFSKRGLSFHMPPPYSIIIQESEQGSWHVPTVIGDDIETPRQWVCASRNTPLDSSLTDAQLIEMKL</sequence>
<dbReference type="InterPro" id="IPR011990">
    <property type="entry name" value="TPR-like_helical_dom_sf"/>
</dbReference>
<dbReference type="GO" id="GO:0001682">
    <property type="term" value="P:tRNA 5'-leader removal"/>
    <property type="evidence" value="ECO:0007669"/>
    <property type="project" value="UniProtKB-ARBA"/>
</dbReference>
<keyword evidence="12" id="KW-0460">Magnesium</keyword>
<dbReference type="InterPro" id="IPR033443">
    <property type="entry name" value="PROP1-like_PPR_dom"/>
</dbReference>
<evidence type="ECO:0000256" key="13">
    <source>
        <dbReference type="ARBA" id="ARBA00022946"/>
    </source>
</evidence>
<evidence type="ECO:0000256" key="14">
    <source>
        <dbReference type="ARBA" id="ARBA00023128"/>
    </source>
</evidence>
<keyword evidence="13" id="KW-0809">Transit peptide</keyword>
<comment type="subcellular location">
    <subcellularLocation>
        <location evidence="3">Mitochondrion</location>
    </subcellularLocation>
</comment>
<proteinExistence type="inferred from homology"/>
<dbReference type="PANTHER" id="PTHR13547">
    <property type="match status" value="1"/>
</dbReference>
<feature type="compositionally biased region" description="Pro residues" evidence="16">
    <location>
        <begin position="44"/>
        <end position="54"/>
    </location>
</feature>
<keyword evidence="11" id="KW-0862">Zinc</keyword>
<comment type="similarity">
    <text evidence="4">Belongs to the PPR family. P subfamily.</text>
</comment>
<keyword evidence="10" id="KW-0378">Hydrolase</keyword>
<evidence type="ECO:0000256" key="7">
    <source>
        <dbReference type="ARBA" id="ARBA00022722"/>
    </source>
</evidence>
<evidence type="ECO:0000259" key="17">
    <source>
        <dbReference type="Pfam" id="PF16953"/>
    </source>
</evidence>
<keyword evidence="9" id="KW-0677">Repeat</keyword>
<comment type="catalytic activity">
    <reaction evidence="1">
        <text>Endonucleolytic cleavage of RNA, removing 5'-extranucleotides from tRNA precursor.</text>
        <dbReference type="EC" id="3.1.26.5"/>
    </reaction>
</comment>
<feature type="region of interest" description="Disordered" evidence="16">
    <location>
        <begin position="30"/>
        <end position="64"/>
    </location>
</feature>
<keyword evidence="7" id="KW-0540">Nuclease</keyword>
<keyword evidence="8" id="KW-0479">Metal-binding</keyword>
<feature type="domain" description="PRORP" evidence="17">
    <location>
        <begin position="301"/>
        <end position="527"/>
    </location>
</feature>
<organism evidence="19 20">
    <name type="scientific">Dioscorea zingiberensis</name>
    <dbReference type="NCBI Taxonomy" id="325984"/>
    <lineage>
        <taxon>Eukaryota</taxon>
        <taxon>Viridiplantae</taxon>
        <taxon>Streptophyta</taxon>
        <taxon>Embryophyta</taxon>
        <taxon>Tracheophyta</taxon>
        <taxon>Spermatophyta</taxon>
        <taxon>Magnoliopsida</taxon>
        <taxon>Liliopsida</taxon>
        <taxon>Dioscoreales</taxon>
        <taxon>Dioscoreaceae</taxon>
        <taxon>Dioscorea</taxon>
    </lineage>
</organism>
<evidence type="ECO:0000256" key="2">
    <source>
        <dbReference type="ARBA" id="ARBA00001946"/>
    </source>
</evidence>
<dbReference type="Pfam" id="PF17177">
    <property type="entry name" value="PPR_long"/>
    <property type="match status" value="1"/>
</dbReference>
<dbReference type="GO" id="GO:0004526">
    <property type="term" value="F:ribonuclease P activity"/>
    <property type="evidence" value="ECO:0007669"/>
    <property type="project" value="UniProtKB-EC"/>
</dbReference>
<evidence type="ECO:0000313" key="19">
    <source>
        <dbReference type="EMBL" id="KAJ0969491.1"/>
    </source>
</evidence>
<evidence type="ECO:0000256" key="10">
    <source>
        <dbReference type="ARBA" id="ARBA00022801"/>
    </source>
</evidence>
<evidence type="ECO:0000256" key="3">
    <source>
        <dbReference type="ARBA" id="ARBA00004173"/>
    </source>
</evidence>
<dbReference type="Gene3D" id="1.25.40.10">
    <property type="entry name" value="Tetratricopeptide repeat domain"/>
    <property type="match status" value="1"/>
</dbReference>
<dbReference type="AlphaFoldDB" id="A0A9D5CAF7"/>
<evidence type="ECO:0000256" key="16">
    <source>
        <dbReference type="SAM" id="MobiDB-lite"/>
    </source>
</evidence>
<dbReference type="InterPro" id="IPR031595">
    <property type="entry name" value="PRORP_C"/>
</dbReference>
<dbReference type="Pfam" id="PF16953">
    <property type="entry name" value="PRORP"/>
    <property type="match status" value="1"/>
</dbReference>
<dbReference type="GO" id="GO:0005739">
    <property type="term" value="C:mitochondrion"/>
    <property type="evidence" value="ECO:0007669"/>
    <property type="project" value="UniProtKB-SubCell"/>
</dbReference>
<evidence type="ECO:0000256" key="12">
    <source>
        <dbReference type="ARBA" id="ARBA00022842"/>
    </source>
</evidence>
<evidence type="ECO:0000256" key="9">
    <source>
        <dbReference type="ARBA" id="ARBA00022737"/>
    </source>
</evidence>
<dbReference type="EMBL" id="JAGGNH010000006">
    <property type="protein sequence ID" value="KAJ0969491.1"/>
    <property type="molecule type" value="Genomic_DNA"/>
</dbReference>
<evidence type="ECO:0000313" key="20">
    <source>
        <dbReference type="Proteomes" id="UP001085076"/>
    </source>
</evidence>
<feature type="domain" description="PROP1-like PPR" evidence="18">
    <location>
        <begin position="57"/>
        <end position="261"/>
    </location>
</feature>
<reference evidence="19" key="2">
    <citation type="journal article" date="2022" name="Hortic Res">
        <title>The genome of Dioscorea zingiberensis sheds light on the biosynthesis, origin and evolution of the medicinally important diosgenin saponins.</title>
        <authorList>
            <person name="Li Y."/>
            <person name="Tan C."/>
            <person name="Li Z."/>
            <person name="Guo J."/>
            <person name="Li S."/>
            <person name="Chen X."/>
            <person name="Wang C."/>
            <person name="Dai X."/>
            <person name="Yang H."/>
            <person name="Song W."/>
            <person name="Hou L."/>
            <person name="Xu J."/>
            <person name="Tong Z."/>
            <person name="Xu A."/>
            <person name="Yuan X."/>
            <person name="Wang W."/>
            <person name="Yang Q."/>
            <person name="Chen L."/>
            <person name="Sun Z."/>
            <person name="Wang K."/>
            <person name="Pan B."/>
            <person name="Chen J."/>
            <person name="Bao Y."/>
            <person name="Liu F."/>
            <person name="Qi X."/>
            <person name="Gang D.R."/>
            <person name="Wen J."/>
            <person name="Li J."/>
        </authorList>
    </citation>
    <scope>NUCLEOTIDE SEQUENCE</scope>
    <source>
        <strain evidence="19">Dzin_1.0</strain>
    </source>
</reference>
<name>A0A9D5CAF7_9LILI</name>
<comment type="caution">
    <text evidence="19">The sequence shown here is derived from an EMBL/GenBank/DDBJ whole genome shotgun (WGS) entry which is preliminary data.</text>
</comment>
<evidence type="ECO:0000256" key="4">
    <source>
        <dbReference type="ARBA" id="ARBA00007626"/>
    </source>
</evidence>
<keyword evidence="20" id="KW-1185">Reference proteome</keyword>
<dbReference type="GO" id="GO:0046872">
    <property type="term" value="F:metal ion binding"/>
    <property type="evidence" value="ECO:0007669"/>
    <property type="project" value="UniProtKB-KW"/>
</dbReference>
<reference evidence="19" key="1">
    <citation type="submission" date="2021-03" db="EMBL/GenBank/DDBJ databases">
        <authorList>
            <person name="Li Z."/>
            <person name="Yang C."/>
        </authorList>
    </citation>
    <scope>NUCLEOTIDE SEQUENCE</scope>
    <source>
        <strain evidence="19">Dzin_1.0</strain>
        <tissue evidence="19">Leaf</tissue>
    </source>
</reference>
<evidence type="ECO:0000256" key="8">
    <source>
        <dbReference type="ARBA" id="ARBA00022723"/>
    </source>
</evidence>
<dbReference type="EC" id="3.1.26.5" evidence="5"/>
<evidence type="ECO:0000256" key="6">
    <source>
        <dbReference type="ARBA" id="ARBA00022694"/>
    </source>
</evidence>
<dbReference type="OrthoDB" id="46913at2759"/>
<accession>A0A9D5CAF7</accession>
<evidence type="ECO:0000256" key="15">
    <source>
        <dbReference type="ARBA" id="ARBA00023211"/>
    </source>
</evidence>
<evidence type="ECO:0000259" key="18">
    <source>
        <dbReference type="Pfam" id="PF17177"/>
    </source>
</evidence>
<keyword evidence="6" id="KW-0819">tRNA processing</keyword>